<dbReference type="Gene3D" id="3.30.160.60">
    <property type="entry name" value="Classic Zinc Finger"/>
    <property type="match status" value="1"/>
</dbReference>
<dbReference type="Proteomes" id="UP000248961">
    <property type="component" value="Unassembled WGS sequence"/>
</dbReference>
<dbReference type="STRING" id="1450537.A0A395HZ80"/>
<feature type="region of interest" description="Disordered" evidence="2">
    <location>
        <begin position="198"/>
        <end position="235"/>
    </location>
</feature>
<evidence type="ECO:0000256" key="2">
    <source>
        <dbReference type="SAM" id="MobiDB-lite"/>
    </source>
</evidence>
<keyword evidence="1" id="KW-0863">Zinc-finger</keyword>
<dbReference type="EMBL" id="KZ824281">
    <property type="protein sequence ID" value="RAL12846.1"/>
    <property type="molecule type" value="Genomic_DNA"/>
</dbReference>
<keyword evidence="1" id="KW-0479">Metal-binding</keyword>
<evidence type="ECO:0000313" key="4">
    <source>
        <dbReference type="EMBL" id="RAL12846.1"/>
    </source>
</evidence>
<name>A0A395HZ80_ASPHC</name>
<feature type="compositionally biased region" description="Polar residues" evidence="2">
    <location>
        <begin position="211"/>
        <end position="235"/>
    </location>
</feature>
<dbReference type="VEuPathDB" id="FungiDB:BO97DRAFT_413776"/>
<keyword evidence="1" id="KW-0862">Zinc</keyword>
<accession>A0A395HZ80</accession>
<dbReference type="AlphaFoldDB" id="A0A395HZ80"/>
<sequence length="314" mass="35367">MLEVHPNLRALAQPGPAQRRRQEVCVNWSSMALTPSDVVCGVCQSHEHAEPTACFWSCSANDCGWRYWHDTCLNDWLNSESDKGGCFGFGCPACGAGWRLISERGVELELAQQPQQPQPEGPMDWVCQGIEDCVQQPEQQNNPNYWGNEILMQQQQQLPQEQTNLVSGCRVSLEQSLLASEYTPPLKQKTISLVDECSDRHKQPQEKPSGVVTQCAAQQEQQKAPTSKSAPNDLNSMDQYARYTKDDIGFKCACEVDGVRCGRRYMSREGIFLHCKEWHSGVYKCPDCVYASNRKVSLQSHMRKTHPARIQPSS</sequence>
<dbReference type="RefSeq" id="XP_025552000.1">
    <property type="nucleotide sequence ID" value="XM_025696311.1"/>
</dbReference>
<organism evidence="4 5">
    <name type="scientific">Aspergillus homomorphus (strain CBS 101889)</name>
    <dbReference type="NCBI Taxonomy" id="1450537"/>
    <lineage>
        <taxon>Eukaryota</taxon>
        <taxon>Fungi</taxon>
        <taxon>Dikarya</taxon>
        <taxon>Ascomycota</taxon>
        <taxon>Pezizomycotina</taxon>
        <taxon>Eurotiomycetes</taxon>
        <taxon>Eurotiomycetidae</taxon>
        <taxon>Eurotiales</taxon>
        <taxon>Aspergillaceae</taxon>
        <taxon>Aspergillus</taxon>
        <taxon>Aspergillus subgen. Circumdati</taxon>
    </lineage>
</organism>
<feature type="domain" description="C2H2-type" evidence="3">
    <location>
        <begin position="283"/>
        <end position="311"/>
    </location>
</feature>
<proteinExistence type="predicted"/>
<evidence type="ECO:0000256" key="1">
    <source>
        <dbReference type="PROSITE-ProRule" id="PRU00042"/>
    </source>
</evidence>
<dbReference type="GO" id="GO:0008270">
    <property type="term" value="F:zinc ion binding"/>
    <property type="evidence" value="ECO:0007669"/>
    <property type="project" value="UniProtKB-KW"/>
</dbReference>
<keyword evidence="5" id="KW-1185">Reference proteome</keyword>
<dbReference type="PROSITE" id="PS50157">
    <property type="entry name" value="ZINC_FINGER_C2H2_2"/>
    <property type="match status" value="1"/>
</dbReference>
<gene>
    <name evidence="4" type="ORF">BO97DRAFT_413776</name>
</gene>
<dbReference type="GeneID" id="37200600"/>
<dbReference type="SMART" id="SM00355">
    <property type="entry name" value="ZnF_C2H2"/>
    <property type="match status" value="1"/>
</dbReference>
<dbReference type="OrthoDB" id="4507937at2759"/>
<evidence type="ECO:0000259" key="3">
    <source>
        <dbReference type="PROSITE" id="PS50157"/>
    </source>
</evidence>
<dbReference type="InterPro" id="IPR013087">
    <property type="entry name" value="Znf_C2H2_type"/>
</dbReference>
<evidence type="ECO:0000313" key="5">
    <source>
        <dbReference type="Proteomes" id="UP000248961"/>
    </source>
</evidence>
<reference evidence="4 5" key="1">
    <citation type="submission" date="2018-02" db="EMBL/GenBank/DDBJ databases">
        <title>The genomes of Aspergillus section Nigri reveals drivers in fungal speciation.</title>
        <authorList>
            <consortium name="DOE Joint Genome Institute"/>
            <person name="Vesth T.C."/>
            <person name="Nybo J."/>
            <person name="Theobald S."/>
            <person name="Brandl J."/>
            <person name="Frisvad J.C."/>
            <person name="Nielsen K.F."/>
            <person name="Lyhne E.K."/>
            <person name="Kogle M.E."/>
            <person name="Kuo A."/>
            <person name="Riley R."/>
            <person name="Clum A."/>
            <person name="Nolan M."/>
            <person name="Lipzen A."/>
            <person name="Salamov A."/>
            <person name="Henrissat B."/>
            <person name="Wiebenga A."/>
            <person name="De vries R.P."/>
            <person name="Grigoriev I.V."/>
            <person name="Mortensen U.H."/>
            <person name="Andersen M.R."/>
            <person name="Baker S.E."/>
        </authorList>
    </citation>
    <scope>NUCLEOTIDE SEQUENCE [LARGE SCALE GENOMIC DNA]</scope>
    <source>
        <strain evidence="4 5">CBS 101889</strain>
    </source>
</reference>
<protein>
    <recommendedName>
        <fullName evidence="3">C2H2-type domain-containing protein</fullName>
    </recommendedName>
</protein>